<dbReference type="PANTHER" id="PTHR47186">
    <property type="entry name" value="LEUCINE-RICH REPEAT-CONTAINING PROTEIN 57"/>
    <property type="match status" value="1"/>
</dbReference>
<dbReference type="InterPro" id="IPR032675">
    <property type="entry name" value="LRR_dom_sf"/>
</dbReference>
<dbReference type="AlphaFoldDB" id="A0A2H5QRS7"/>
<accession>A0A2H5QRS7</accession>
<dbReference type="STRING" id="55188.A0A2H5QRS7"/>
<comment type="caution">
    <text evidence="1">The sequence shown here is derived from an EMBL/GenBank/DDBJ whole genome shotgun (WGS) entry which is preliminary data.</text>
</comment>
<dbReference type="PANTHER" id="PTHR47186:SF3">
    <property type="entry name" value="OS09G0267800 PROTEIN"/>
    <property type="match status" value="1"/>
</dbReference>
<organism evidence="1 2">
    <name type="scientific">Citrus unshiu</name>
    <name type="common">Satsuma mandarin</name>
    <name type="synonym">Citrus nobilis var. unshiu</name>
    <dbReference type="NCBI Taxonomy" id="55188"/>
    <lineage>
        <taxon>Eukaryota</taxon>
        <taxon>Viridiplantae</taxon>
        <taxon>Streptophyta</taxon>
        <taxon>Embryophyta</taxon>
        <taxon>Tracheophyta</taxon>
        <taxon>Spermatophyta</taxon>
        <taxon>Magnoliopsida</taxon>
        <taxon>eudicotyledons</taxon>
        <taxon>Gunneridae</taxon>
        <taxon>Pentapetalae</taxon>
        <taxon>rosids</taxon>
        <taxon>malvids</taxon>
        <taxon>Sapindales</taxon>
        <taxon>Rutaceae</taxon>
        <taxon>Aurantioideae</taxon>
        <taxon>Citrus</taxon>
    </lineage>
</organism>
<reference evidence="1 2" key="1">
    <citation type="journal article" date="2017" name="Front. Genet.">
        <title>Draft sequencing of the heterozygous diploid genome of Satsuma (Citrus unshiu Marc.) using a hybrid assembly approach.</title>
        <authorList>
            <person name="Shimizu T."/>
            <person name="Tanizawa Y."/>
            <person name="Mochizuki T."/>
            <person name="Nagasaki H."/>
            <person name="Yoshioka T."/>
            <person name="Toyoda A."/>
            <person name="Fujiyama A."/>
            <person name="Kaminuma E."/>
            <person name="Nakamura Y."/>
        </authorList>
    </citation>
    <scope>NUCLEOTIDE SEQUENCE [LARGE SCALE GENOMIC DNA]</scope>
    <source>
        <strain evidence="2">cv. Miyagawa wase</strain>
    </source>
</reference>
<gene>
    <name evidence="1" type="ORF">CUMW_255500</name>
</gene>
<sequence>MSLAKLRSMSLDRCINLEQLPRLGELPSLESLTVRNMRRLEKVGNEFLGIDESRLLRKDEGKVLGTDRSKSLGIEESKPSKPFVAFPRLKSLEFQKMKGWKEWKYSVTTSTWPHDRLMPHLCSLTIGFCPKLETLPDDYLPQLLDLKIISCPKLEERYKEGTAERGNISHATVNGHACKMYCERYVYHWKILREALPLLKPYKEKENGSFMVSSCWMRAELIEASWEELAPLTFIFYDAHVVLNMGEGFEDVKHQ</sequence>
<name>A0A2H5QRS7_CITUN</name>
<dbReference type="Gene3D" id="3.80.10.10">
    <property type="entry name" value="Ribonuclease Inhibitor"/>
    <property type="match status" value="1"/>
</dbReference>
<evidence type="ECO:0000313" key="1">
    <source>
        <dbReference type="EMBL" id="GAY67309.1"/>
    </source>
</evidence>
<dbReference type="SUPFAM" id="SSF52058">
    <property type="entry name" value="L domain-like"/>
    <property type="match status" value="1"/>
</dbReference>
<protein>
    <recommendedName>
        <fullName evidence="3">NB-ARC domain-containing protein</fullName>
    </recommendedName>
</protein>
<dbReference type="Proteomes" id="UP000236630">
    <property type="component" value="Unassembled WGS sequence"/>
</dbReference>
<evidence type="ECO:0000313" key="2">
    <source>
        <dbReference type="Proteomes" id="UP000236630"/>
    </source>
</evidence>
<proteinExistence type="predicted"/>
<dbReference type="EMBL" id="BDQV01000686">
    <property type="protein sequence ID" value="GAY67309.1"/>
    <property type="molecule type" value="Genomic_DNA"/>
</dbReference>
<keyword evidence="2" id="KW-1185">Reference proteome</keyword>
<evidence type="ECO:0008006" key="3">
    <source>
        <dbReference type="Google" id="ProtNLM"/>
    </source>
</evidence>